<sequence length="142" mass="16248">MAVLVPKKEVERMRNFSNSLAPSNPSIRVALVYDVFITSATQIDGFDSTGVAHLFPSKAKQVTMYQWILIIFLAVPPDSTIVLIQNSIQQMTDKLAVYLKYQGRKRGTGRWFLEVMDLETMDRTREKAMARRIEKAAIIHWS</sequence>
<name>A0AAD7EF72_9AGAR</name>
<keyword evidence="1" id="KW-0812">Transmembrane</keyword>
<organism evidence="2 3">
    <name type="scientific">Mycena albidolilacea</name>
    <dbReference type="NCBI Taxonomy" id="1033008"/>
    <lineage>
        <taxon>Eukaryota</taxon>
        <taxon>Fungi</taxon>
        <taxon>Dikarya</taxon>
        <taxon>Basidiomycota</taxon>
        <taxon>Agaricomycotina</taxon>
        <taxon>Agaricomycetes</taxon>
        <taxon>Agaricomycetidae</taxon>
        <taxon>Agaricales</taxon>
        <taxon>Marasmiineae</taxon>
        <taxon>Mycenaceae</taxon>
        <taxon>Mycena</taxon>
    </lineage>
</organism>
<evidence type="ECO:0000313" key="3">
    <source>
        <dbReference type="Proteomes" id="UP001218218"/>
    </source>
</evidence>
<comment type="caution">
    <text evidence="2">The sequence shown here is derived from an EMBL/GenBank/DDBJ whole genome shotgun (WGS) entry which is preliminary data.</text>
</comment>
<reference evidence="2" key="1">
    <citation type="submission" date="2023-03" db="EMBL/GenBank/DDBJ databases">
        <title>Massive genome expansion in bonnet fungi (Mycena s.s.) driven by repeated elements and novel gene families across ecological guilds.</title>
        <authorList>
            <consortium name="Lawrence Berkeley National Laboratory"/>
            <person name="Harder C.B."/>
            <person name="Miyauchi S."/>
            <person name="Viragh M."/>
            <person name="Kuo A."/>
            <person name="Thoen E."/>
            <person name="Andreopoulos B."/>
            <person name="Lu D."/>
            <person name="Skrede I."/>
            <person name="Drula E."/>
            <person name="Henrissat B."/>
            <person name="Morin E."/>
            <person name="Kohler A."/>
            <person name="Barry K."/>
            <person name="LaButti K."/>
            <person name="Morin E."/>
            <person name="Salamov A."/>
            <person name="Lipzen A."/>
            <person name="Mereny Z."/>
            <person name="Hegedus B."/>
            <person name="Baldrian P."/>
            <person name="Stursova M."/>
            <person name="Weitz H."/>
            <person name="Taylor A."/>
            <person name="Grigoriev I.V."/>
            <person name="Nagy L.G."/>
            <person name="Martin F."/>
            <person name="Kauserud H."/>
        </authorList>
    </citation>
    <scope>NUCLEOTIDE SEQUENCE</scope>
    <source>
        <strain evidence="2">CBHHK002</strain>
    </source>
</reference>
<proteinExistence type="predicted"/>
<accession>A0AAD7EF72</accession>
<keyword evidence="1" id="KW-0472">Membrane</keyword>
<dbReference type="AlphaFoldDB" id="A0AAD7EF72"/>
<keyword evidence="3" id="KW-1185">Reference proteome</keyword>
<evidence type="ECO:0000256" key="1">
    <source>
        <dbReference type="SAM" id="Phobius"/>
    </source>
</evidence>
<protein>
    <submittedName>
        <fullName evidence="2">Uncharacterized protein</fullName>
    </submittedName>
</protein>
<gene>
    <name evidence="2" type="ORF">DFH08DRAFT_819247</name>
</gene>
<feature type="transmembrane region" description="Helical" evidence="1">
    <location>
        <begin position="64"/>
        <end position="84"/>
    </location>
</feature>
<evidence type="ECO:0000313" key="2">
    <source>
        <dbReference type="EMBL" id="KAJ7319310.1"/>
    </source>
</evidence>
<dbReference type="EMBL" id="JARIHO010000054">
    <property type="protein sequence ID" value="KAJ7319310.1"/>
    <property type="molecule type" value="Genomic_DNA"/>
</dbReference>
<keyword evidence="1" id="KW-1133">Transmembrane helix</keyword>
<dbReference type="Proteomes" id="UP001218218">
    <property type="component" value="Unassembled WGS sequence"/>
</dbReference>